<dbReference type="PATRIC" id="fig|83552.4.peg.863"/>
<evidence type="ECO:0000313" key="2">
    <source>
        <dbReference type="EMBL" id="KIA77969.1"/>
    </source>
</evidence>
<evidence type="ECO:0000313" key="3">
    <source>
        <dbReference type="Proteomes" id="UP000031307"/>
    </source>
</evidence>
<comment type="caution">
    <text evidence="2">The sequence shown here is derived from an EMBL/GenBank/DDBJ whole genome shotgun (WGS) entry which is preliminary data.</text>
</comment>
<proteinExistence type="predicted"/>
<gene>
    <name evidence="2" type="ORF">DB43_FG00280</name>
</gene>
<organism evidence="2 3">
    <name type="scientific">Parachlamydia acanthamoebae</name>
    <dbReference type="NCBI Taxonomy" id="83552"/>
    <lineage>
        <taxon>Bacteria</taxon>
        <taxon>Pseudomonadati</taxon>
        <taxon>Chlamydiota</taxon>
        <taxon>Chlamydiia</taxon>
        <taxon>Parachlamydiales</taxon>
        <taxon>Parachlamydiaceae</taxon>
        <taxon>Parachlamydia</taxon>
    </lineage>
</organism>
<feature type="coiled-coil region" evidence="1">
    <location>
        <begin position="277"/>
        <end position="304"/>
    </location>
</feature>
<reference evidence="2 3" key="1">
    <citation type="journal article" date="2014" name="Mol. Biol. Evol.">
        <title>Massive expansion of Ubiquitination-related gene families within the Chlamydiae.</title>
        <authorList>
            <person name="Domman D."/>
            <person name="Collingro A."/>
            <person name="Lagkouvardos I."/>
            <person name="Gehre L."/>
            <person name="Weinmaier T."/>
            <person name="Rattei T."/>
            <person name="Subtil A."/>
            <person name="Horn M."/>
        </authorList>
    </citation>
    <scope>NUCLEOTIDE SEQUENCE [LARGE SCALE GENOMIC DNA]</scope>
    <source>
        <strain evidence="2 3">OEW1</strain>
    </source>
</reference>
<sequence length="344" mass="39985">MQATSFSTTTHPIYQDVSVEVSTATETSTHSDHPKALKKIAKYVSKHSQGIVNAEETMNKISEILLKNGCISSQTHEIQEDHKRHRTTLNIEKFSKKLQEHINELNVFDINRQGDIYERLNHRNAYIYSSLNTLIKHYARNLLTKSVLAKLEFANWHTRSIGIQLYNLKSISSLIEDVKLFQTKIHDYRTETLPKEKAEKKFAILETGRKFMEEGEYAISYNYLFDRVEKIFIDNNNLIKKLNEEIETPFTLELDAYDKDTRDKVQEIYLEAHVTIKKHKEMLISELTENLTDLQDAMNALHEELTYSRIVIVDRKGEPPASKTLTQLWSQPKYFKAPAFSISS</sequence>
<dbReference type="Proteomes" id="UP000031307">
    <property type="component" value="Unassembled WGS sequence"/>
</dbReference>
<dbReference type="EMBL" id="JSAM01000051">
    <property type="protein sequence ID" value="KIA77969.1"/>
    <property type="molecule type" value="Genomic_DNA"/>
</dbReference>
<dbReference type="RefSeq" id="WP_013924905.1">
    <property type="nucleotide sequence ID" value="NZ_BAWW01000005.1"/>
</dbReference>
<dbReference type="AlphaFoldDB" id="A0A0C1ENU6"/>
<protein>
    <submittedName>
        <fullName evidence="2">Uncharacterized protein</fullName>
    </submittedName>
</protein>
<name>A0A0C1ENU6_9BACT</name>
<keyword evidence="1" id="KW-0175">Coiled coil</keyword>
<evidence type="ECO:0000256" key="1">
    <source>
        <dbReference type="SAM" id="Coils"/>
    </source>
</evidence>
<accession>A0A0C1ENU6</accession>